<comment type="caution">
    <text evidence="2">The sequence shown here is derived from an EMBL/GenBank/DDBJ whole genome shotgun (WGS) entry which is preliminary data.</text>
</comment>
<dbReference type="AlphaFoldDB" id="A0A317ZJU8"/>
<evidence type="ECO:0000313" key="3">
    <source>
        <dbReference type="Proteomes" id="UP000247099"/>
    </source>
</evidence>
<dbReference type="Proteomes" id="UP000247099">
    <property type="component" value="Unassembled WGS sequence"/>
</dbReference>
<keyword evidence="1" id="KW-0472">Membrane</keyword>
<reference evidence="2 3" key="1">
    <citation type="submission" date="2018-05" db="EMBL/GenBank/DDBJ databases">
        <title>Coraliomargarita sinensis sp. nov., isolated from a marine solar saltern.</title>
        <authorList>
            <person name="Zhou L.Y."/>
        </authorList>
    </citation>
    <scope>NUCLEOTIDE SEQUENCE [LARGE SCALE GENOMIC DNA]</scope>
    <source>
        <strain evidence="2 3">WN38</strain>
    </source>
</reference>
<keyword evidence="1" id="KW-0812">Transmembrane</keyword>
<evidence type="ECO:0000256" key="1">
    <source>
        <dbReference type="SAM" id="Phobius"/>
    </source>
</evidence>
<organism evidence="2 3">
    <name type="scientific">Coraliomargarita sinensis</name>
    <dbReference type="NCBI Taxonomy" id="2174842"/>
    <lineage>
        <taxon>Bacteria</taxon>
        <taxon>Pseudomonadati</taxon>
        <taxon>Verrucomicrobiota</taxon>
        <taxon>Opitutia</taxon>
        <taxon>Puniceicoccales</taxon>
        <taxon>Coraliomargaritaceae</taxon>
        <taxon>Coraliomargarita</taxon>
    </lineage>
</organism>
<dbReference type="Pfam" id="PF07963">
    <property type="entry name" value="N_methyl"/>
    <property type="match status" value="1"/>
</dbReference>
<keyword evidence="3" id="KW-1185">Reference proteome</keyword>
<dbReference type="EMBL" id="QHJQ01000003">
    <property type="protein sequence ID" value="PXA04503.1"/>
    <property type="molecule type" value="Genomic_DNA"/>
</dbReference>
<feature type="transmembrane region" description="Helical" evidence="1">
    <location>
        <begin position="12"/>
        <end position="33"/>
    </location>
</feature>
<proteinExistence type="predicted"/>
<evidence type="ECO:0000313" key="2">
    <source>
        <dbReference type="EMBL" id="PXA04503.1"/>
    </source>
</evidence>
<accession>A0A317ZJU8</accession>
<name>A0A317ZJU8_9BACT</name>
<sequence>MKRKQQSGFSLVETVIGVGVMALVITGGLIAIGQATLMSEKSSEQVLADFVLRSEVEALRAADWATVSSHFSTVSSYNDSNPGDSYASLLTFTEQALLDMGLEAEVTSAQLNANNETGKLGFRVLLNWEDRSGKSHAEARVLVITEGGFSADT</sequence>
<gene>
    <name evidence="2" type="ORF">DDZ13_04830</name>
</gene>
<dbReference type="RefSeq" id="WP_110130312.1">
    <property type="nucleotide sequence ID" value="NZ_QHJQ01000003.1"/>
</dbReference>
<protein>
    <submittedName>
        <fullName evidence="2">Uncharacterized protein</fullName>
    </submittedName>
</protein>
<dbReference type="InParanoid" id="A0A317ZJU8"/>
<dbReference type="InterPro" id="IPR012902">
    <property type="entry name" value="N_methyl_site"/>
</dbReference>
<keyword evidence="1" id="KW-1133">Transmembrane helix</keyword>